<keyword evidence="6 8" id="KW-1133">Transmembrane helix</keyword>
<accession>A0A7Y0AG59</accession>
<keyword evidence="4" id="KW-1003">Cell membrane</keyword>
<feature type="transmembrane region" description="Helical" evidence="8">
    <location>
        <begin position="359"/>
        <end position="376"/>
    </location>
</feature>
<feature type="transmembrane region" description="Helical" evidence="8">
    <location>
        <begin position="256"/>
        <end position="275"/>
    </location>
</feature>
<proteinExistence type="inferred from homology"/>
<comment type="subcellular location">
    <subcellularLocation>
        <location evidence="1">Cell membrane</location>
        <topology evidence="1">Multi-pass membrane protein</topology>
    </subcellularLocation>
</comment>
<feature type="transmembrane region" description="Helical" evidence="8">
    <location>
        <begin position="287"/>
        <end position="310"/>
    </location>
</feature>
<feature type="transmembrane region" description="Helical" evidence="8">
    <location>
        <begin position="330"/>
        <end position="352"/>
    </location>
</feature>
<sequence>MSATKARANQRSASAKPAAADKGAGSLKWLIAVTVALGTFMDVLDNSSVSVALQHIGGSLGASQDDVTWVITSLLLAEAVMLPLAGFLATAIGRTRLFAGALVLYGISSLLCGLSSSLTMLLVFRVCQGLCGGVIPTMAQAILKDSFPDSQRGQAFALFGVATVVAPTIGPLLCGWLVDTYSWHWVFFVNVPVAFFAAFMTTVLVRDPPELVKAKAAAWAKGLRVDVLGLGLLALGLSSLQFVLSRGERNDWFGSGLITGLAVASGVLLVAGLIWETRAKNPILDLSLFRSRTFASAILIMFVVGVLLYGSSTQLPQFLQTLLGYRPVDAGLVITPGGLMLIALLPIVGWLTGKVQARWLIMLGMGISSLAFFNYAHTLSTLVDFRSVAEARLFQALGLGFLFVPINVAAYVGLPKAKTNQAATFINLAQTVGGGFGIAAIETIVARRSQFHQSRLIDGLVGTNADYTSSLQQIGSTVFNGAGSAVDAMQHAQAVVLRSVQQQATTIAYDDAFWVLSIVCLCVMPLVFLMKPNKPGAQESGAGAA</sequence>
<dbReference type="EMBL" id="JABBGH010000002">
    <property type="protein sequence ID" value="NML66587.1"/>
    <property type="molecule type" value="Genomic_DNA"/>
</dbReference>
<dbReference type="InterPro" id="IPR011701">
    <property type="entry name" value="MFS"/>
</dbReference>
<dbReference type="SUPFAM" id="SSF103473">
    <property type="entry name" value="MFS general substrate transporter"/>
    <property type="match status" value="1"/>
</dbReference>
<evidence type="ECO:0000313" key="10">
    <source>
        <dbReference type="EMBL" id="NML66587.1"/>
    </source>
</evidence>
<dbReference type="GO" id="GO:0005886">
    <property type="term" value="C:plasma membrane"/>
    <property type="evidence" value="ECO:0007669"/>
    <property type="project" value="UniProtKB-SubCell"/>
</dbReference>
<dbReference type="GO" id="GO:0022857">
    <property type="term" value="F:transmembrane transporter activity"/>
    <property type="evidence" value="ECO:0007669"/>
    <property type="project" value="InterPro"/>
</dbReference>
<evidence type="ECO:0000256" key="3">
    <source>
        <dbReference type="ARBA" id="ARBA00022448"/>
    </source>
</evidence>
<feature type="domain" description="Major facilitator superfamily (MFS) profile" evidence="9">
    <location>
        <begin position="31"/>
        <end position="535"/>
    </location>
</feature>
<evidence type="ECO:0000256" key="2">
    <source>
        <dbReference type="ARBA" id="ARBA00008537"/>
    </source>
</evidence>
<keyword evidence="7 8" id="KW-0472">Membrane</keyword>
<dbReference type="PANTHER" id="PTHR42718">
    <property type="entry name" value="MAJOR FACILITATOR SUPERFAMILY MULTIDRUG TRANSPORTER MFSC"/>
    <property type="match status" value="1"/>
</dbReference>
<dbReference type="CDD" id="cd17503">
    <property type="entry name" value="MFS_LmrB_MDR_like"/>
    <property type="match status" value="1"/>
</dbReference>
<evidence type="ECO:0000256" key="7">
    <source>
        <dbReference type="ARBA" id="ARBA00023136"/>
    </source>
</evidence>
<keyword evidence="3" id="KW-0813">Transport</keyword>
<name>A0A7Y0AG59_9BACT</name>
<keyword evidence="5 8" id="KW-0812">Transmembrane</keyword>
<keyword evidence="11" id="KW-1185">Reference proteome</keyword>
<evidence type="ECO:0000256" key="8">
    <source>
        <dbReference type="SAM" id="Phobius"/>
    </source>
</evidence>
<feature type="transmembrane region" description="Helical" evidence="8">
    <location>
        <begin position="155"/>
        <end position="178"/>
    </location>
</feature>
<feature type="transmembrane region" description="Helical" evidence="8">
    <location>
        <begin position="97"/>
        <end position="116"/>
    </location>
</feature>
<dbReference type="NCBIfam" id="TIGR00711">
    <property type="entry name" value="efflux_EmrB"/>
    <property type="match status" value="1"/>
</dbReference>
<evidence type="ECO:0000256" key="1">
    <source>
        <dbReference type="ARBA" id="ARBA00004651"/>
    </source>
</evidence>
<gene>
    <name evidence="10" type="ORF">HHL22_15370</name>
</gene>
<evidence type="ECO:0000313" key="11">
    <source>
        <dbReference type="Proteomes" id="UP000559626"/>
    </source>
</evidence>
<dbReference type="Gene3D" id="1.20.1250.20">
    <property type="entry name" value="MFS general substrate transporter like domains"/>
    <property type="match status" value="1"/>
</dbReference>
<evidence type="ECO:0000259" key="9">
    <source>
        <dbReference type="PROSITE" id="PS50850"/>
    </source>
</evidence>
<dbReference type="InterPro" id="IPR036259">
    <property type="entry name" value="MFS_trans_sf"/>
</dbReference>
<dbReference type="AlphaFoldDB" id="A0A7Y0AG59"/>
<comment type="similarity">
    <text evidence="2">Belongs to the major facilitator superfamily. EmrB family.</text>
</comment>
<evidence type="ECO:0000256" key="5">
    <source>
        <dbReference type="ARBA" id="ARBA00022692"/>
    </source>
</evidence>
<dbReference type="Proteomes" id="UP000559626">
    <property type="component" value="Unassembled WGS sequence"/>
</dbReference>
<dbReference type="Pfam" id="PF07690">
    <property type="entry name" value="MFS_1"/>
    <property type="match status" value="1"/>
</dbReference>
<evidence type="ECO:0000256" key="4">
    <source>
        <dbReference type="ARBA" id="ARBA00022475"/>
    </source>
</evidence>
<feature type="transmembrane region" description="Helical" evidence="8">
    <location>
        <begin position="512"/>
        <end position="530"/>
    </location>
</feature>
<dbReference type="PANTHER" id="PTHR42718:SF9">
    <property type="entry name" value="MAJOR FACILITATOR SUPERFAMILY MULTIDRUG TRANSPORTER MFSC"/>
    <property type="match status" value="1"/>
</dbReference>
<organism evidence="10 11">
    <name type="scientific">Hymenobacter polaris</name>
    <dbReference type="NCBI Taxonomy" id="2682546"/>
    <lineage>
        <taxon>Bacteria</taxon>
        <taxon>Pseudomonadati</taxon>
        <taxon>Bacteroidota</taxon>
        <taxon>Cytophagia</taxon>
        <taxon>Cytophagales</taxon>
        <taxon>Hymenobacteraceae</taxon>
        <taxon>Hymenobacter</taxon>
    </lineage>
</organism>
<feature type="transmembrane region" description="Helical" evidence="8">
    <location>
        <begin position="184"/>
        <end position="205"/>
    </location>
</feature>
<evidence type="ECO:0000256" key="6">
    <source>
        <dbReference type="ARBA" id="ARBA00022989"/>
    </source>
</evidence>
<comment type="caution">
    <text evidence="10">The sequence shown here is derived from an EMBL/GenBank/DDBJ whole genome shotgun (WGS) entry which is preliminary data.</text>
</comment>
<dbReference type="InterPro" id="IPR020846">
    <property type="entry name" value="MFS_dom"/>
</dbReference>
<feature type="transmembrane region" description="Helical" evidence="8">
    <location>
        <begin position="67"/>
        <end position="90"/>
    </location>
</feature>
<feature type="transmembrane region" description="Helical" evidence="8">
    <location>
        <begin position="396"/>
        <end position="414"/>
    </location>
</feature>
<dbReference type="Gene3D" id="1.20.1720.10">
    <property type="entry name" value="Multidrug resistance protein D"/>
    <property type="match status" value="1"/>
</dbReference>
<reference evidence="10 11" key="1">
    <citation type="submission" date="2020-04" db="EMBL/GenBank/DDBJ databases">
        <title>Hymenobacter polaris sp. nov., isolated from Arctic soil.</title>
        <authorList>
            <person name="Dahal R.H."/>
        </authorList>
    </citation>
    <scope>NUCLEOTIDE SEQUENCE [LARGE SCALE GENOMIC DNA]</scope>
    <source>
        <strain evidence="10 11">RP-2-7</strain>
    </source>
</reference>
<protein>
    <submittedName>
        <fullName evidence="10">DHA2 family efflux MFS transporter permease subunit</fullName>
    </submittedName>
</protein>
<dbReference type="RefSeq" id="WP_169532221.1">
    <property type="nucleotide sequence ID" value="NZ_JABBGH010000002.1"/>
</dbReference>
<dbReference type="InterPro" id="IPR004638">
    <property type="entry name" value="EmrB-like"/>
</dbReference>
<dbReference type="PROSITE" id="PS50850">
    <property type="entry name" value="MFS"/>
    <property type="match status" value="1"/>
</dbReference>